<evidence type="ECO:0000313" key="1">
    <source>
        <dbReference type="EMBL" id="TFE02365.1"/>
    </source>
</evidence>
<dbReference type="PANTHER" id="PTHR39166:SF1">
    <property type="entry name" value="BLL1166 PROTEIN"/>
    <property type="match status" value="1"/>
</dbReference>
<comment type="caution">
    <text evidence="1">The sequence shown here is derived from an EMBL/GenBank/DDBJ whole genome shotgun (WGS) entry which is preliminary data.</text>
</comment>
<keyword evidence="1" id="KW-0808">Transferase</keyword>
<dbReference type="OrthoDB" id="1901124at2"/>
<keyword evidence="2" id="KW-1185">Reference proteome</keyword>
<name>A0A4Y8LJH8_9BACL</name>
<dbReference type="PANTHER" id="PTHR39166">
    <property type="entry name" value="BLL1166 PROTEIN"/>
    <property type="match status" value="1"/>
</dbReference>
<dbReference type="EMBL" id="SORX01000003">
    <property type="protein sequence ID" value="TFE02365.1"/>
    <property type="molecule type" value="Genomic_DNA"/>
</dbReference>
<sequence>MNPERWFASDAETREILKAVQHLNLEDWWVCAGYIRKKIWDELSQGEAIVPLDDIDVIYFDPSDISEETEKGYEEELHRMLPGLPWSVKNQARMHMVNGLDPYESARDAIAKFPETVTALGIKLDVNDRMVLYAPHGLEDLLHFSVKPTPYFRGDPSRMKVFYNRLNHKKWSLYWPEVRI</sequence>
<evidence type="ECO:0000313" key="2">
    <source>
        <dbReference type="Proteomes" id="UP000297776"/>
    </source>
</evidence>
<organism evidence="1 2">
    <name type="scientific">Jeotgalibacillus salarius</name>
    <dbReference type="NCBI Taxonomy" id="546023"/>
    <lineage>
        <taxon>Bacteria</taxon>
        <taxon>Bacillati</taxon>
        <taxon>Bacillota</taxon>
        <taxon>Bacilli</taxon>
        <taxon>Bacillales</taxon>
        <taxon>Caryophanaceae</taxon>
        <taxon>Jeotgalibacillus</taxon>
    </lineage>
</organism>
<dbReference type="Pfam" id="PF06042">
    <property type="entry name" value="NTP_transf_6"/>
    <property type="match status" value="1"/>
</dbReference>
<reference evidence="1 2" key="1">
    <citation type="submission" date="2019-03" db="EMBL/GenBank/DDBJ databases">
        <authorList>
            <person name="Yang Y."/>
        </authorList>
    </citation>
    <scope>NUCLEOTIDE SEQUENCE [LARGE SCALE GENOMIC DNA]</scope>
    <source>
        <strain evidence="1 2">ASL-1</strain>
    </source>
</reference>
<dbReference type="Proteomes" id="UP000297776">
    <property type="component" value="Unassembled WGS sequence"/>
</dbReference>
<accession>A0A4Y8LJH8</accession>
<dbReference type="AlphaFoldDB" id="A0A4Y8LJH8"/>
<proteinExistence type="predicted"/>
<protein>
    <submittedName>
        <fullName evidence="1">Nucleotidyltransferase family protein</fullName>
    </submittedName>
</protein>
<gene>
    <name evidence="1" type="ORF">E2626_07235</name>
</gene>
<dbReference type="RefSeq" id="WP_134381063.1">
    <property type="nucleotide sequence ID" value="NZ_SORX01000003.1"/>
</dbReference>
<dbReference type="GO" id="GO:0016740">
    <property type="term" value="F:transferase activity"/>
    <property type="evidence" value="ECO:0007669"/>
    <property type="project" value="UniProtKB-KW"/>
</dbReference>
<dbReference type="InterPro" id="IPR009267">
    <property type="entry name" value="NTP_transf_6"/>
</dbReference>